<proteinExistence type="inferred from homology"/>
<dbReference type="InterPro" id="IPR036388">
    <property type="entry name" value="WH-like_DNA-bd_sf"/>
</dbReference>
<dbReference type="AlphaFoldDB" id="H1Z1B6"/>
<dbReference type="Pfam" id="PF22703">
    <property type="entry name" value="Cdc6_lid"/>
    <property type="match status" value="1"/>
</dbReference>
<dbReference type="Pfam" id="PF13401">
    <property type="entry name" value="AAA_22"/>
    <property type="match status" value="1"/>
</dbReference>
<dbReference type="InterPro" id="IPR055237">
    <property type="entry name" value="Cdc6_lid"/>
</dbReference>
<evidence type="ECO:0000313" key="7">
    <source>
        <dbReference type="EMBL" id="EHQ35383.1"/>
    </source>
</evidence>
<dbReference type="OrthoDB" id="53276at2157"/>
<dbReference type="RefSeq" id="WP_004077134.1">
    <property type="nucleotide sequence ID" value="NZ_CM001436.1"/>
</dbReference>
<gene>
    <name evidence="7" type="ORF">Metlim_1274</name>
</gene>
<dbReference type="GO" id="GO:0005524">
    <property type="term" value="F:ATP binding"/>
    <property type="evidence" value="ECO:0007669"/>
    <property type="project" value="UniProtKB-UniRule"/>
</dbReference>
<evidence type="ECO:0000256" key="4">
    <source>
        <dbReference type="ARBA" id="ARBA00022840"/>
    </source>
</evidence>
<comment type="function">
    <text evidence="5">Involved in regulation of DNA replication.</text>
</comment>
<dbReference type="GO" id="GO:0016887">
    <property type="term" value="F:ATP hydrolysis activity"/>
    <property type="evidence" value="ECO:0007669"/>
    <property type="project" value="InterPro"/>
</dbReference>
<keyword evidence="8" id="KW-1185">Reference proteome</keyword>
<evidence type="ECO:0000313" key="8">
    <source>
        <dbReference type="Proteomes" id="UP000005741"/>
    </source>
</evidence>
<feature type="binding site" evidence="5">
    <location>
        <begin position="62"/>
        <end position="66"/>
    </location>
    <ligand>
        <name>ATP</name>
        <dbReference type="ChEBI" id="CHEBI:30616"/>
    </ligand>
</feature>
<organism evidence="7 8">
    <name type="scientific">Methanoplanus limicola DSM 2279</name>
    <dbReference type="NCBI Taxonomy" id="937775"/>
    <lineage>
        <taxon>Archaea</taxon>
        <taxon>Methanobacteriati</taxon>
        <taxon>Methanobacteriota</taxon>
        <taxon>Stenosarchaea group</taxon>
        <taxon>Methanomicrobia</taxon>
        <taxon>Methanomicrobiales</taxon>
        <taxon>Methanomicrobiaceae</taxon>
        <taxon>Methanoplanus</taxon>
    </lineage>
</organism>
<dbReference type="InterPro" id="IPR036390">
    <property type="entry name" value="WH_DNA-bd_sf"/>
</dbReference>
<feature type="domain" description="Cdc6 C-terminal" evidence="6">
    <location>
        <begin position="299"/>
        <end position="373"/>
    </location>
</feature>
<keyword evidence="4 5" id="KW-0067">ATP-binding</keyword>
<dbReference type="InterPro" id="IPR015163">
    <property type="entry name" value="Cdc6_C"/>
</dbReference>
<evidence type="ECO:0000256" key="3">
    <source>
        <dbReference type="ARBA" id="ARBA00022741"/>
    </source>
</evidence>
<dbReference type="InterPro" id="IPR027417">
    <property type="entry name" value="P-loop_NTPase"/>
</dbReference>
<dbReference type="InterPro" id="IPR050311">
    <property type="entry name" value="ORC1/CDC6"/>
</dbReference>
<dbReference type="STRING" id="937775.Metlim_1274"/>
<dbReference type="PATRIC" id="fig|937775.9.peg.1450"/>
<dbReference type="InterPro" id="IPR049945">
    <property type="entry name" value="AAA_22"/>
</dbReference>
<feature type="binding site" evidence="5">
    <location>
        <position position="206"/>
    </location>
    <ligand>
        <name>ATP</name>
        <dbReference type="ChEBI" id="CHEBI:30616"/>
    </ligand>
</feature>
<dbReference type="Gene3D" id="1.10.10.10">
    <property type="entry name" value="Winged helix-like DNA-binding domain superfamily/Winged helix DNA-binding domain"/>
    <property type="match status" value="1"/>
</dbReference>
<dbReference type="NCBIfam" id="NF001624">
    <property type="entry name" value="PRK00411.1-2"/>
    <property type="match status" value="1"/>
</dbReference>
<dbReference type="SMART" id="SM01074">
    <property type="entry name" value="Cdc6_C"/>
    <property type="match status" value="1"/>
</dbReference>
<sequence length="379" mass="43770">MTKDLLMWDETIFRDPEVFETDFIPEQFNFRENQIKELAFKIKPGLSGSRPLNTICRGLPGTGKTTTIKKLFSEIEAHTQRLIPVHINCQIDNTKFAIFAQIYHKLSGNSIPSSGTSFKTVFDMICRIALERNIVLLICLDDANYLLYEKEINKILYTLLRAHEAVKGVRVGIITVISDMDINLMDEVDMRVSSVFRPDEIYFPPYTIDEMKEILLQRVYQGFYPNVIKSDLLDIVVEQTMKAGDLRVGIDLLKRAGINAEMDARKTIEIDDICRAYDVSKNIHLKNTLKTLKGDEKEILRLISELSTENNEITTADLFITVKDRLKMGYTRFTETVKKLDSLRIININYKGIRGRSRIITLRYEPDKVKENLRKENTK</sequence>
<dbReference type="HAMAP" id="MF_01407">
    <property type="entry name" value="ORC1_type_DNA_replic_protein"/>
    <property type="match status" value="1"/>
</dbReference>
<dbReference type="PANTHER" id="PTHR10763:SF26">
    <property type="entry name" value="CELL DIVISION CONTROL PROTEIN 6 HOMOLOG"/>
    <property type="match status" value="1"/>
</dbReference>
<evidence type="ECO:0000256" key="2">
    <source>
        <dbReference type="ARBA" id="ARBA00022705"/>
    </source>
</evidence>
<dbReference type="Gene3D" id="3.40.50.300">
    <property type="entry name" value="P-loop containing nucleotide triphosphate hydrolases"/>
    <property type="match status" value="1"/>
</dbReference>
<evidence type="ECO:0000256" key="5">
    <source>
        <dbReference type="HAMAP-Rule" id="MF_01407"/>
    </source>
</evidence>
<dbReference type="GO" id="GO:0006260">
    <property type="term" value="P:DNA replication"/>
    <property type="evidence" value="ECO:0007669"/>
    <property type="project" value="UniProtKB-UniRule"/>
</dbReference>
<name>H1Z1B6_9EURY</name>
<reference evidence="7 8" key="1">
    <citation type="submission" date="2011-10" db="EMBL/GenBank/DDBJ databases">
        <title>The Improved High-Quality Draft genome of Methanoplanus limicola DSM 2279.</title>
        <authorList>
            <consortium name="US DOE Joint Genome Institute (JGI-PGF)"/>
            <person name="Lucas S."/>
            <person name="Copeland A."/>
            <person name="Lapidus A."/>
            <person name="Glavina del Rio T."/>
            <person name="Dalin E."/>
            <person name="Tice H."/>
            <person name="Bruce D."/>
            <person name="Goodwin L."/>
            <person name="Pitluck S."/>
            <person name="Peters L."/>
            <person name="Mikhailova N."/>
            <person name="Lu M."/>
            <person name="Kyrpides N."/>
            <person name="Mavromatis K."/>
            <person name="Ivanova N."/>
            <person name="Markowitz V."/>
            <person name="Cheng J.-F."/>
            <person name="Hugenholtz P."/>
            <person name="Woyke T."/>
            <person name="Wu D."/>
            <person name="Wirth R."/>
            <person name="Brambilla E.-M."/>
            <person name="Klenk H.-P."/>
            <person name="Eisen J.A."/>
        </authorList>
    </citation>
    <scope>NUCLEOTIDE SEQUENCE [LARGE SCALE GENOMIC DNA]</scope>
    <source>
        <strain evidence="7 8">DSM 2279</strain>
    </source>
</reference>
<dbReference type="HOGENOM" id="CLU_025112_3_0_2"/>
<evidence type="ECO:0000259" key="6">
    <source>
        <dbReference type="SMART" id="SM01074"/>
    </source>
</evidence>
<dbReference type="NCBIfam" id="TIGR02928">
    <property type="entry name" value="orc1/cdc6 family replication initiation protein"/>
    <property type="match status" value="1"/>
</dbReference>
<dbReference type="InterPro" id="IPR014277">
    <property type="entry name" value="Orc1/Cdc6_arc"/>
</dbReference>
<dbReference type="EMBL" id="CM001436">
    <property type="protein sequence ID" value="EHQ35383.1"/>
    <property type="molecule type" value="Genomic_DNA"/>
</dbReference>
<dbReference type="Proteomes" id="UP000005741">
    <property type="component" value="Chromosome"/>
</dbReference>
<keyword evidence="2 5" id="KW-0235">DNA replication</keyword>
<dbReference type="SUPFAM" id="SSF52540">
    <property type="entry name" value="P-loop containing nucleoside triphosphate hydrolases"/>
    <property type="match status" value="1"/>
</dbReference>
<keyword evidence="3 5" id="KW-0547">Nucleotide-binding</keyword>
<comment type="similarity">
    <text evidence="1 5">Belongs to the CDC6/cdc18 family.</text>
</comment>
<dbReference type="Gene3D" id="1.10.8.60">
    <property type="match status" value="1"/>
</dbReference>
<evidence type="ECO:0000256" key="1">
    <source>
        <dbReference type="ARBA" id="ARBA00006184"/>
    </source>
</evidence>
<dbReference type="SUPFAM" id="SSF46785">
    <property type="entry name" value="Winged helix' DNA-binding domain"/>
    <property type="match status" value="1"/>
</dbReference>
<dbReference type="PANTHER" id="PTHR10763">
    <property type="entry name" value="CELL DIVISION CONTROL PROTEIN 6-RELATED"/>
    <property type="match status" value="1"/>
</dbReference>
<accession>H1Z1B6</accession>
<feature type="binding site" evidence="5">
    <location>
        <position position="218"/>
    </location>
    <ligand>
        <name>ATP</name>
        <dbReference type="ChEBI" id="CHEBI:30616"/>
    </ligand>
</feature>
<dbReference type="InParanoid" id="H1Z1B6"/>
<protein>
    <recommendedName>
        <fullName evidence="5">ORC1-type DNA replication protein</fullName>
    </recommendedName>
</protein>